<keyword evidence="4" id="KW-0804">Transcription</keyword>
<evidence type="ECO:0000256" key="2">
    <source>
        <dbReference type="ARBA" id="ARBA00023015"/>
    </source>
</evidence>
<feature type="compositionally biased region" description="Basic and acidic residues" evidence="6">
    <location>
        <begin position="234"/>
        <end position="267"/>
    </location>
</feature>
<dbReference type="Gramene" id="Pp3c22_12880V3.1">
    <property type="protein sequence ID" value="Pp3c22_12880V3.1"/>
    <property type="gene ID" value="Pp3c22_12880"/>
</dbReference>
<evidence type="ECO:0000256" key="3">
    <source>
        <dbReference type="ARBA" id="ARBA00023125"/>
    </source>
</evidence>
<evidence type="ECO:0000256" key="1">
    <source>
        <dbReference type="ARBA" id="ARBA00004123"/>
    </source>
</evidence>
<accession>A0A2K1INA2</accession>
<name>A0A2K1INA2_PHYPA</name>
<feature type="compositionally biased region" description="Low complexity" evidence="6">
    <location>
        <begin position="223"/>
        <end position="232"/>
    </location>
</feature>
<dbReference type="PaxDb" id="3218-PP1S244_78V6.1"/>
<dbReference type="SUPFAM" id="SSF118290">
    <property type="entry name" value="WRKY DNA-binding domain"/>
    <property type="match status" value="1"/>
</dbReference>
<comment type="subcellular location">
    <subcellularLocation>
        <location evidence="1">Nucleus</location>
    </subcellularLocation>
</comment>
<feature type="compositionally biased region" description="Basic and acidic residues" evidence="6">
    <location>
        <begin position="283"/>
        <end position="295"/>
    </location>
</feature>
<keyword evidence="5" id="KW-0539">Nucleus</keyword>
<dbReference type="SMART" id="SM00774">
    <property type="entry name" value="WRKY"/>
    <property type="match status" value="1"/>
</dbReference>
<keyword evidence="10" id="KW-1185">Reference proteome</keyword>
<evidence type="ECO:0000259" key="7">
    <source>
        <dbReference type="PROSITE" id="PS50811"/>
    </source>
</evidence>
<evidence type="ECO:0000256" key="6">
    <source>
        <dbReference type="SAM" id="MobiDB-lite"/>
    </source>
</evidence>
<dbReference type="Gene3D" id="2.20.25.80">
    <property type="entry name" value="WRKY domain"/>
    <property type="match status" value="1"/>
</dbReference>
<dbReference type="InterPro" id="IPR003657">
    <property type="entry name" value="WRKY_dom"/>
</dbReference>
<reference evidence="8 10" key="2">
    <citation type="journal article" date="2018" name="Plant J.">
        <title>The Physcomitrella patens chromosome-scale assembly reveals moss genome structure and evolution.</title>
        <authorList>
            <person name="Lang D."/>
            <person name="Ullrich K.K."/>
            <person name="Murat F."/>
            <person name="Fuchs J."/>
            <person name="Jenkins J."/>
            <person name="Haas F.B."/>
            <person name="Piednoel M."/>
            <person name="Gundlach H."/>
            <person name="Van Bel M."/>
            <person name="Meyberg R."/>
            <person name="Vives C."/>
            <person name="Morata J."/>
            <person name="Symeonidi A."/>
            <person name="Hiss M."/>
            <person name="Muchero W."/>
            <person name="Kamisugi Y."/>
            <person name="Saleh O."/>
            <person name="Blanc G."/>
            <person name="Decker E.L."/>
            <person name="van Gessel N."/>
            <person name="Grimwood J."/>
            <person name="Hayes R.D."/>
            <person name="Graham S.W."/>
            <person name="Gunter L.E."/>
            <person name="McDaniel S.F."/>
            <person name="Hoernstein S.N.W."/>
            <person name="Larsson A."/>
            <person name="Li F.W."/>
            <person name="Perroud P.F."/>
            <person name="Phillips J."/>
            <person name="Ranjan P."/>
            <person name="Rokshar D.S."/>
            <person name="Rothfels C.J."/>
            <person name="Schneider L."/>
            <person name="Shu S."/>
            <person name="Stevenson D.W."/>
            <person name="Thummler F."/>
            <person name="Tillich M."/>
            <person name="Villarreal Aguilar J.C."/>
            <person name="Widiez T."/>
            <person name="Wong G.K."/>
            <person name="Wymore A."/>
            <person name="Zhang Y."/>
            <person name="Zimmer A.D."/>
            <person name="Quatrano R.S."/>
            <person name="Mayer K.F.X."/>
            <person name="Goodstein D."/>
            <person name="Casacuberta J.M."/>
            <person name="Vandepoele K."/>
            <person name="Reski R."/>
            <person name="Cuming A.C."/>
            <person name="Tuskan G.A."/>
            <person name="Maumus F."/>
            <person name="Salse J."/>
            <person name="Schmutz J."/>
            <person name="Rensing S.A."/>
        </authorList>
    </citation>
    <scope>NUCLEOTIDE SEQUENCE [LARGE SCALE GENOMIC DNA]</scope>
    <source>
        <strain evidence="9 10">cv. Gransden 2004</strain>
    </source>
</reference>
<dbReference type="Proteomes" id="UP000006727">
    <property type="component" value="Chromosome 22"/>
</dbReference>
<organism evidence="8">
    <name type="scientific">Physcomitrium patens</name>
    <name type="common">Spreading-leaved earth moss</name>
    <name type="synonym">Physcomitrella patens</name>
    <dbReference type="NCBI Taxonomy" id="3218"/>
    <lineage>
        <taxon>Eukaryota</taxon>
        <taxon>Viridiplantae</taxon>
        <taxon>Streptophyta</taxon>
        <taxon>Embryophyta</taxon>
        <taxon>Bryophyta</taxon>
        <taxon>Bryophytina</taxon>
        <taxon>Bryopsida</taxon>
        <taxon>Funariidae</taxon>
        <taxon>Funariales</taxon>
        <taxon>Funariaceae</taxon>
        <taxon>Physcomitrium</taxon>
    </lineage>
</organism>
<evidence type="ECO:0000256" key="4">
    <source>
        <dbReference type="ARBA" id="ARBA00023163"/>
    </source>
</evidence>
<evidence type="ECO:0000313" key="10">
    <source>
        <dbReference type="Proteomes" id="UP000006727"/>
    </source>
</evidence>
<proteinExistence type="predicted"/>
<dbReference type="GO" id="GO:0006355">
    <property type="term" value="P:regulation of DNA-templated transcription"/>
    <property type="evidence" value="ECO:0000318"/>
    <property type="project" value="GO_Central"/>
</dbReference>
<dbReference type="InterPro" id="IPR036576">
    <property type="entry name" value="WRKY_dom_sf"/>
</dbReference>
<dbReference type="EMBL" id="ABEU02000022">
    <property type="protein sequence ID" value="PNR30753.1"/>
    <property type="molecule type" value="Genomic_DNA"/>
</dbReference>
<gene>
    <name evidence="8" type="ORF">PHYPA_027069</name>
</gene>
<feature type="compositionally biased region" description="Acidic residues" evidence="6">
    <location>
        <begin position="268"/>
        <end position="282"/>
    </location>
</feature>
<evidence type="ECO:0000313" key="9">
    <source>
        <dbReference type="EnsemblPlants" id="Pp3c22_12880V3.1"/>
    </source>
</evidence>
<dbReference type="InterPro" id="IPR044810">
    <property type="entry name" value="WRKY_plant"/>
</dbReference>
<dbReference type="GO" id="GO:0000976">
    <property type="term" value="F:transcription cis-regulatory region binding"/>
    <property type="evidence" value="ECO:0000318"/>
    <property type="project" value="GO_Central"/>
</dbReference>
<dbReference type="PANTHER" id="PTHR31221:SF334">
    <property type="entry name" value="WRKY TRANSCRIPTION FACTOR 57-RELATED"/>
    <property type="match status" value="1"/>
</dbReference>
<dbReference type="Pfam" id="PF03106">
    <property type="entry name" value="WRKY"/>
    <property type="match status" value="1"/>
</dbReference>
<feature type="region of interest" description="Disordered" evidence="6">
    <location>
        <begin position="212"/>
        <end position="306"/>
    </location>
</feature>
<feature type="domain" description="WRKY" evidence="7">
    <location>
        <begin position="307"/>
        <end position="372"/>
    </location>
</feature>
<evidence type="ECO:0000256" key="5">
    <source>
        <dbReference type="ARBA" id="ARBA00023242"/>
    </source>
</evidence>
<dbReference type="PROSITE" id="PS50811">
    <property type="entry name" value="WRKY"/>
    <property type="match status" value="1"/>
</dbReference>
<dbReference type="PANTHER" id="PTHR31221">
    <property type="entry name" value="WRKY TRANSCRIPTION FACTOR PROTEIN 1-RELATED"/>
    <property type="match status" value="1"/>
</dbReference>
<feature type="region of interest" description="Disordered" evidence="6">
    <location>
        <begin position="457"/>
        <end position="480"/>
    </location>
</feature>
<dbReference type="GO" id="GO:0005634">
    <property type="term" value="C:nucleus"/>
    <property type="evidence" value="ECO:0000318"/>
    <property type="project" value="GO_Central"/>
</dbReference>
<evidence type="ECO:0000313" key="8">
    <source>
        <dbReference type="EMBL" id="PNR30753.1"/>
    </source>
</evidence>
<dbReference type="EnsemblPlants" id="Pp3c22_12880V3.1">
    <property type="protein sequence ID" value="Pp3c22_12880V3.1"/>
    <property type="gene ID" value="Pp3c22_12880"/>
</dbReference>
<dbReference type="AlphaFoldDB" id="A0A2K1INA2"/>
<keyword evidence="3" id="KW-0238">DNA-binding</keyword>
<dbReference type="InParanoid" id="A0A2K1INA2"/>
<dbReference type="FunFam" id="2.20.25.80:FF:000003">
    <property type="entry name" value="WRKY transcription factor 57"/>
    <property type="match status" value="1"/>
</dbReference>
<dbReference type="GO" id="GO:0003700">
    <property type="term" value="F:DNA-binding transcription factor activity"/>
    <property type="evidence" value="ECO:0000318"/>
    <property type="project" value="GO_Central"/>
</dbReference>
<reference evidence="8 10" key="1">
    <citation type="journal article" date="2008" name="Science">
        <title>The Physcomitrella genome reveals evolutionary insights into the conquest of land by plants.</title>
        <authorList>
            <person name="Rensing S."/>
            <person name="Lang D."/>
            <person name="Zimmer A."/>
            <person name="Terry A."/>
            <person name="Salamov A."/>
            <person name="Shapiro H."/>
            <person name="Nishiyama T."/>
            <person name="Perroud P.-F."/>
            <person name="Lindquist E."/>
            <person name="Kamisugi Y."/>
            <person name="Tanahashi T."/>
            <person name="Sakakibara K."/>
            <person name="Fujita T."/>
            <person name="Oishi K."/>
            <person name="Shin-I T."/>
            <person name="Kuroki Y."/>
            <person name="Toyoda A."/>
            <person name="Suzuki Y."/>
            <person name="Hashimoto A."/>
            <person name="Yamaguchi K."/>
            <person name="Sugano A."/>
            <person name="Kohara Y."/>
            <person name="Fujiyama A."/>
            <person name="Anterola A."/>
            <person name="Aoki S."/>
            <person name="Ashton N."/>
            <person name="Barbazuk W.B."/>
            <person name="Barker E."/>
            <person name="Bennetzen J."/>
            <person name="Bezanilla M."/>
            <person name="Blankenship R."/>
            <person name="Cho S.H."/>
            <person name="Dutcher S."/>
            <person name="Estelle M."/>
            <person name="Fawcett J.A."/>
            <person name="Gundlach H."/>
            <person name="Hanada K."/>
            <person name="Heyl A."/>
            <person name="Hicks K.A."/>
            <person name="Hugh J."/>
            <person name="Lohr M."/>
            <person name="Mayer K."/>
            <person name="Melkozernov A."/>
            <person name="Murata T."/>
            <person name="Nelson D."/>
            <person name="Pils B."/>
            <person name="Prigge M."/>
            <person name="Reiss B."/>
            <person name="Renner T."/>
            <person name="Rombauts S."/>
            <person name="Rushton P."/>
            <person name="Sanderfoot A."/>
            <person name="Schween G."/>
            <person name="Shiu S.-H."/>
            <person name="Stueber K."/>
            <person name="Theodoulou F.L."/>
            <person name="Tu H."/>
            <person name="Van de Peer Y."/>
            <person name="Verrier P.J."/>
            <person name="Waters E."/>
            <person name="Wood A."/>
            <person name="Yang L."/>
            <person name="Cove D."/>
            <person name="Cuming A."/>
            <person name="Hasebe M."/>
            <person name="Lucas S."/>
            <person name="Mishler D.B."/>
            <person name="Reski R."/>
            <person name="Grigoriev I."/>
            <person name="Quatrano R.S."/>
            <person name="Boore J.L."/>
        </authorList>
    </citation>
    <scope>NUCLEOTIDE SEQUENCE [LARGE SCALE GENOMIC DNA]</scope>
    <source>
        <strain evidence="9 10">cv. Gransden 2004</strain>
    </source>
</reference>
<dbReference type="STRING" id="3218.A0A2K1INA2"/>
<keyword evidence="2" id="KW-0805">Transcription regulation</keyword>
<protein>
    <recommendedName>
        <fullName evidence="7">WRKY domain-containing protein</fullName>
    </recommendedName>
</protein>
<sequence length="480" mass="52768">MEGSTHPVQQVGLNKDVEIDYSQRIMHSLTDSHAVPSQLSQTVSGDGSSFHGFYDSYGRIPDISPGLNPWSFISPPPELRCLLPSVSSESEPSWETASLNQREALADFSWFTEDIVMQRRINSSEVTSPRFSNIKTSDEVGVTTRGSQDNLSDVCASTCPLDKPTYQVAWAQSVLELQAFEGSYEHDGDHLESPKAERHVSSSTCTDAQLLADRSHSGTPITSESLSSSLVSDGKTESKTRKRKTEACSRDAAETSGQSEKRVRSHEGDEEDGDGVEEDAEEDARSGDQETKEPIVPEPRYAIKTRADTDVLDDGYKWRKYGQKAVKNSPHPRNYYRCATPNCPVRKRVERCIEDPGLVATAYEGTHSHQFPSFLRCPPGYPGGLPGLLATLSHHYSMASNPALEPSFSKQQGGFHLDYNSLISGAAAFAPEQPFVPRPEYLNRSFTAHSAALSRELSVSTDEGLSEDMLRPTNPTTSRA</sequence>
<reference evidence="9" key="3">
    <citation type="submission" date="2020-12" db="UniProtKB">
        <authorList>
            <consortium name="EnsemblPlants"/>
        </authorList>
    </citation>
    <scope>IDENTIFICATION</scope>
</reference>